<dbReference type="EMBL" id="BLLF01001500">
    <property type="protein sequence ID" value="GFH19673.1"/>
    <property type="molecule type" value="Genomic_DNA"/>
</dbReference>
<dbReference type="PANTHER" id="PTHR47457:SF1">
    <property type="entry name" value="BTB DOMAIN-CONTAINING PROTEIN-RELATED"/>
    <property type="match status" value="1"/>
</dbReference>
<keyword evidence="2" id="KW-1185">Reference proteome</keyword>
<reference evidence="1 2" key="1">
    <citation type="submission" date="2020-02" db="EMBL/GenBank/DDBJ databases">
        <title>Draft genome sequence of Haematococcus lacustris strain NIES-144.</title>
        <authorList>
            <person name="Morimoto D."/>
            <person name="Nakagawa S."/>
            <person name="Yoshida T."/>
            <person name="Sawayama S."/>
        </authorList>
    </citation>
    <scope>NUCLEOTIDE SEQUENCE [LARGE SCALE GENOMIC DNA]</scope>
    <source>
        <strain evidence="1 2">NIES-144</strain>
    </source>
</reference>
<comment type="caution">
    <text evidence="1">The sequence shown here is derived from an EMBL/GenBank/DDBJ whole genome shotgun (WGS) entry which is preliminary data.</text>
</comment>
<feature type="non-terminal residue" evidence="1">
    <location>
        <position position="1"/>
    </location>
</feature>
<name>A0A699ZAN1_HAELA</name>
<evidence type="ECO:0000313" key="1">
    <source>
        <dbReference type="EMBL" id="GFH19673.1"/>
    </source>
</evidence>
<evidence type="ECO:0000313" key="2">
    <source>
        <dbReference type="Proteomes" id="UP000485058"/>
    </source>
</evidence>
<sequence>MRHDASSDFPRHWVLQASGDGAAWTDLSVHRADCSLRKPGQYASWPVLGPSAQTAYRLFRLRLTGPTTNPHQAYAFPLAYWEISSSH</sequence>
<dbReference type="Proteomes" id="UP000485058">
    <property type="component" value="Unassembled WGS sequence"/>
</dbReference>
<dbReference type="AlphaFoldDB" id="A0A699ZAN1"/>
<accession>A0A699ZAN1</accession>
<dbReference type="PANTHER" id="PTHR47457">
    <property type="entry name" value="OS05G0345500 PROTEIN"/>
    <property type="match status" value="1"/>
</dbReference>
<protein>
    <submittedName>
        <fullName evidence="1">Methyltransf_FA domain-containing protein</fullName>
    </submittedName>
</protein>
<gene>
    <name evidence="1" type="ORF">HaLaN_16655</name>
</gene>
<proteinExistence type="predicted"/>
<organism evidence="1 2">
    <name type="scientific">Haematococcus lacustris</name>
    <name type="common">Green alga</name>
    <name type="synonym">Haematococcus pluvialis</name>
    <dbReference type="NCBI Taxonomy" id="44745"/>
    <lineage>
        <taxon>Eukaryota</taxon>
        <taxon>Viridiplantae</taxon>
        <taxon>Chlorophyta</taxon>
        <taxon>core chlorophytes</taxon>
        <taxon>Chlorophyceae</taxon>
        <taxon>CS clade</taxon>
        <taxon>Chlamydomonadales</taxon>
        <taxon>Haematococcaceae</taxon>
        <taxon>Haematococcus</taxon>
    </lineage>
</organism>